<dbReference type="InterPro" id="IPR007185">
    <property type="entry name" value="DNA_pol_a/d/e_bsu"/>
</dbReference>
<dbReference type="Proteomes" id="UP000095605">
    <property type="component" value="Unassembled WGS sequence"/>
</dbReference>
<evidence type="ECO:0000256" key="1">
    <source>
        <dbReference type="ARBA" id="ARBA00006035"/>
    </source>
</evidence>
<dbReference type="PANTHER" id="PTHR10416">
    <property type="entry name" value="DNA POLYMERASE DELTA SUBUNIT 2"/>
    <property type="match status" value="1"/>
</dbReference>
<dbReference type="OrthoDB" id="3763at2759"/>
<protein>
    <submittedName>
        <fullName evidence="5">DNA polymerase delta small subunit</fullName>
    </submittedName>
</protein>
<comment type="similarity">
    <text evidence="1">Belongs to the DNA polymerase delta/II small subunit family.</text>
</comment>
<dbReference type="InterPro" id="IPR024826">
    <property type="entry name" value="DNA_pol_delta/II_ssu"/>
</dbReference>
<dbReference type="AlphaFoldDB" id="A0A1E5RX59"/>
<evidence type="ECO:0000259" key="4">
    <source>
        <dbReference type="Pfam" id="PF18018"/>
    </source>
</evidence>
<dbReference type="Gene3D" id="3.60.21.50">
    <property type="match status" value="1"/>
</dbReference>
<organism evidence="5 6">
    <name type="scientific">Hanseniaspora opuntiae</name>
    <dbReference type="NCBI Taxonomy" id="211096"/>
    <lineage>
        <taxon>Eukaryota</taxon>
        <taxon>Fungi</taxon>
        <taxon>Dikarya</taxon>
        <taxon>Ascomycota</taxon>
        <taxon>Saccharomycotina</taxon>
        <taxon>Saccharomycetes</taxon>
        <taxon>Saccharomycodales</taxon>
        <taxon>Saccharomycodaceae</taxon>
        <taxon>Hanseniaspora</taxon>
    </lineage>
</organism>
<gene>
    <name evidence="5" type="ORF">AWRI3578_g339</name>
</gene>
<dbReference type="GO" id="GO:0006271">
    <property type="term" value="P:DNA strand elongation involved in DNA replication"/>
    <property type="evidence" value="ECO:0007669"/>
    <property type="project" value="TreeGrafter"/>
</dbReference>
<evidence type="ECO:0000313" key="6">
    <source>
        <dbReference type="Proteomes" id="UP000095605"/>
    </source>
</evidence>
<dbReference type="GO" id="GO:0043625">
    <property type="term" value="C:delta DNA polymerase complex"/>
    <property type="evidence" value="ECO:0007669"/>
    <property type="project" value="TreeGrafter"/>
</dbReference>
<dbReference type="Pfam" id="PF18018">
    <property type="entry name" value="DNA_pol_D_N"/>
    <property type="match status" value="1"/>
</dbReference>
<dbReference type="Pfam" id="PF04042">
    <property type="entry name" value="DNA_pol_E_B"/>
    <property type="match status" value="1"/>
</dbReference>
<dbReference type="Gene3D" id="2.40.50.430">
    <property type="match status" value="1"/>
</dbReference>
<dbReference type="InterPro" id="IPR040663">
    <property type="entry name" value="DNA_pol_D_N"/>
</dbReference>
<dbReference type="EMBL" id="LPNL01000002">
    <property type="protein sequence ID" value="OEJ91338.1"/>
    <property type="molecule type" value="Genomic_DNA"/>
</dbReference>
<feature type="domain" description="DNA polymerase alpha/delta/epsilon subunit B" evidence="3">
    <location>
        <begin position="234"/>
        <end position="427"/>
    </location>
</feature>
<reference evidence="6" key="1">
    <citation type="journal article" date="2016" name="Genome Announc.">
        <title>Genome sequences of three species of Hanseniaspora isolated from spontaneous wine fermentations.</title>
        <authorList>
            <person name="Sternes P.R."/>
            <person name="Lee D."/>
            <person name="Kutyna D.R."/>
            <person name="Borneman A.R."/>
        </authorList>
    </citation>
    <scope>NUCLEOTIDE SEQUENCE [LARGE SCALE GENOMIC DNA]</scope>
    <source>
        <strain evidence="6">AWRI3578</strain>
    </source>
</reference>
<keyword evidence="2" id="KW-0235">DNA replication</keyword>
<name>A0A1E5RX59_9ASCO</name>
<evidence type="ECO:0000256" key="2">
    <source>
        <dbReference type="ARBA" id="ARBA00022705"/>
    </source>
</evidence>
<feature type="domain" description="DNA polymerase delta subunit OB-fold" evidence="4">
    <location>
        <begin position="55"/>
        <end position="212"/>
    </location>
</feature>
<evidence type="ECO:0000313" key="5">
    <source>
        <dbReference type="EMBL" id="OEJ91338.1"/>
    </source>
</evidence>
<dbReference type="PANTHER" id="PTHR10416:SF0">
    <property type="entry name" value="DNA POLYMERASE DELTA SUBUNIT 2"/>
    <property type="match status" value="1"/>
</dbReference>
<evidence type="ECO:0000259" key="3">
    <source>
        <dbReference type="Pfam" id="PF04042"/>
    </source>
</evidence>
<dbReference type="GO" id="GO:0003677">
    <property type="term" value="F:DNA binding"/>
    <property type="evidence" value="ECO:0007669"/>
    <property type="project" value="InterPro"/>
</dbReference>
<accession>A0A1E5RX59</accession>
<proteinExistence type="inferred from homology"/>
<sequence>MANLLESFLNTNNPTSASDVKDSNIVSINSGTNPFSDLIEHSDKYTSSNKGTMNQYFNIYNNRLNYFKPKIINNAHSIFGSSIKVTPKVLDIQPTLLSQSIKLDQPKDSINSKGLIFTVGTIYTEMKYKPDILNQVSKDIYGMPEAPSHYTVQDDSDRVDASQNSEMLLEDESGRVVLKFDHFEAPKDILVTGVVVGIRGFVDGDNCLQVLDCCYPEPLPINGLKIEEDQDSKILLISGLNIDKNTNLPLVQKLQDFLAGISQHTTATKNLVFLGDSLTNYSNLSIMNDFLSTAIKSKTLTLIPSFNDPSDKSLPQRPINMKLFERKLQINSDKLICSETNPLYLEKYRVILESGDSINDIVKYGDYDSIDSRTQILKGFIKWQNLVPTAPDTLNIMPYDINEKQDPFVLKESYPKSLIVGNQPEFINVEYNNVQLFGIPIFSKTHQIVELDLKTLDYEIIQL</sequence>
<comment type="caution">
    <text evidence="5">The sequence shown here is derived from an EMBL/GenBank/DDBJ whole genome shotgun (WGS) entry which is preliminary data.</text>
</comment>
<keyword evidence="6" id="KW-1185">Reference proteome</keyword>